<gene>
    <name evidence="1" type="ORF">GRJ2_001163700</name>
</gene>
<organism evidence="1 2">
    <name type="scientific">Grus japonensis</name>
    <name type="common">Japanese crane</name>
    <name type="synonym">Red-crowned crane</name>
    <dbReference type="NCBI Taxonomy" id="30415"/>
    <lineage>
        <taxon>Eukaryota</taxon>
        <taxon>Metazoa</taxon>
        <taxon>Chordata</taxon>
        <taxon>Craniata</taxon>
        <taxon>Vertebrata</taxon>
        <taxon>Euteleostomi</taxon>
        <taxon>Archelosauria</taxon>
        <taxon>Archosauria</taxon>
        <taxon>Dinosauria</taxon>
        <taxon>Saurischia</taxon>
        <taxon>Theropoda</taxon>
        <taxon>Coelurosauria</taxon>
        <taxon>Aves</taxon>
        <taxon>Neognathae</taxon>
        <taxon>Neoaves</taxon>
        <taxon>Gruiformes</taxon>
        <taxon>Gruidae</taxon>
        <taxon>Grus</taxon>
    </lineage>
</organism>
<evidence type="ECO:0000313" key="1">
    <source>
        <dbReference type="EMBL" id="GAB0186984.1"/>
    </source>
</evidence>
<dbReference type="EMBL" id="BAAFJT010000003">
    <property type="protein sequence ID" value="GAB0186984.1"/>
    <property type="molecule type" value="Genomic_DNA"/>
</dbReference>
<proteinExistence type="predicted"/>
<dbReference type="AlphaFoldDB" id="A0ABC9WQ87"/>
<reference evidence="1 2" key="1">
    <citation type="submission" date="2024-06" db="EMBL/GenBank/DDBJ databases">
        <title>The draft genome of Grus japonensis, version 3.</title>
        <authorList>
            <person name="Nabeshima K."/>
            <person name="Suzuki S."/>
            <person name="Onuma M."/>
        </authorList>
    </citation>
    <scope>NUCLEOTIDE SEQUENCE [LARGE SCALE GENOMIC DNA]</scope>
    <source>
        <strain evidence="1 2">451A</strain>
    </source>
</reference>
<name>A0ABC9WQ87_GRUJA</name>
<protein>
    <submittedName>
        <fullName evidence="1">Uncharacterized protein</fullName>
    </submittedName>
</protein>
<keyword evidence="2" id="KW-1185">Reference proteome</keyword>
<comment type="caution">
    <text evidence="1">The sequence shown here is derived from an EMBL/GenBank/DDBJ whole genome shotgun (WGS) entry which is preliminary data.</text>
</comment>
<sequence length="91" mass="10504">MLGPAELYSLLDVAPCKGSALGRFPAPQRRHVPTFNIHGQRGLRYRNCFLMAAHKVQTEPKVFRRALLLFEHLKEVARISRVVQNFYWKVG</sequence>
<dbReference type="Proteomes" id="UP001623348">
    <property type="component" value="Unassembled WGS sequence"/>
</dbReference>
<accession>A0ABC9WQ87</accession>
<evidence type="ECO:0000313" key="2">
    <source>
        <dbReference type="Proteomes" id="UP001623348"/>
    </source>
</evidence>